<dbReference type="InParanoid" id="C5KD10"/>
<dbReference type="Proteomes" id="UP000007800">
    <property type="component" value="Unassembled WGS sequence"/>
</dbReference>
<organism evidence="3">
    <name type="scientific">Perkinsus marinus (strain ATCC 50983 / TXsc)</name>
    <dbReference type="NCBI Taxonomy" id="423536"/>
    <lineage>
        <taxon>Eukaryota</taxon>
        <taxon>Sar</taxon>
        <taxon>Alveolata</taxon>
        <taxon>Perkinsozoa</taxon>
        <taxon>Perkinsea</taxon>
        <taxon>Perkinsida</taxon>
        <taxon>Perkinsidae</taxon>
        <taxon>Perkinsus</taxon>
    </lineage>
</organism>
<protein>
    <recommendedName>
        <fullName evidence="4">Pentatricopeptide repeat-containing protein</fullName>
    </recommendedName>
</protein>
<dbReference type="PROSITE" id="PS51375">
    <property type="entry name" value="PPR"/>
    <property type="match status" value="1"/>
</dbReference>
<gene>
    <name evidence="2" type="ORF">Pmar_PMAR023689</name>
</gene>
<dbReference type="AlphaFoldDB" id="C5KD10"/>
<feature type="repeat" description="PPR" evidence="1">
    <location>
        <begin position="28"/>
        <end position="64"/>
    </location>
</feature>
<dbReference type="GeneID" id="9086970"/>
<evidence type="ECO:0000256" key="1">
    <source>
        <dbReference type="PROSITE-ProRule" id="PRU00708"/>
    </source>
</evidence>
<evidence type="ECO:0000313" key="3">
    <source>
        <dbReference type="Proteomes" id="UP000007800"/>
    </source>
</evidence>
<dbReference type="RefSeq" id="XP_002785963.1">
    <property type="nucleotide sequence ID" value="XM_002785917.1"/>
</dbReference>
<evidence type="ECO:0000313" key="2">
    <source>
        <dbReference type="EMBL" id="EER17759.1"/>
    </source>
</evidence>
<accession>C5KD10</accession>
<keyword evidence="3" id="KW-1185">Reference proteome</keyword>
<sequence length="265" mass="30624">MWKALVKGDYNEWYKSSRLFKAHNLPMDETSYSLLAHGYILSHRHMASSALMVLQEMKEADMHPALVKLNERFIHGYLELQDLGLTPEKTAWQTVLRTCWQCAVRLKRKRLQRIKKYLQERVHVEDMYQLDRTDVRALIAAEHDQARLMIAAHEAQVHGKQDVSMLDGKEVKEIALERAELLTPSLRGRKHTRRRTLSSATVPKHQPFRVEHIPDPDYFTEGRFGGGSSSDLGVHEQLEPDGEAENSLFSALDCEILQYLSKEHL</sequence>
<dbReference type="OrthoDB" id="359249at2759"/>
<dbReference type="EMBL" id="GG671995">
    <property type="protein sequence ID" value="EER17759.1"/>
    <property type="molecule type" value="Genomic_DNA"/>
</dbReference>
<proteinExistence type="predicted"/>
<evidence type="ECO:0008006" key="4">
    <source>
        <dbReference type="Google" id="ProtNLM"/>
    </source>
</evidence>
<dbReference type="InterPro" id="IPR002885">
    <property type="entry name" value="PPR_rpt"/>
</dbReference>
<reference evidence="2 3" key="1">
    <citation type="submission" date="2008-07" db="EMBL/GenBank/DDBJ databases">
        <authorList>
            <person name="El-Sayed N."/>
            <person name="Caler E."/>
            <person name="Inman J."/>
            <person name="Amedeo P."/>
            <person name="Hass B."/>
            <person name="Wortman J."/>
        </authorList>
    </citation>
    <scope>NUCLEOTIDE SEQUENCE [LARGE SCALE GENOMIC DNA]</scope>
    <source>
        <strain evidence="3">ATCC 50983 / TXsc</strain>
    </source>
</reference>
<name>C5KD10_PERM5</name>